<organism evidence="1 2">
    <name type="scientific">Dermacentor silvarum</name>
    <name type="common">Tick</name>
    <dbReference type="NCBI Taxonomy" id="543639"/>
    <lineage>
        <taxon>Eukaryota</taxon>
        <taxon>Metazoa</taxon>
        <taxon>Ecdysozoa</taxon>
        <taxon>Arthropoda</taxon>
        <taxon>Chelicerata</taxon>
        <taxon>Arachnida</taxon>
        <taxon>Acari</taxon>
        <taxon>Parasitiformes</taxon>
        <taxon>Ixodida</taxon>
        <taxon>Ixodoidea</taxon>
        <taxon>Ixodidae</taxon>
        <taxon>Rhipicephalinae</taxon>
        <taxon>Dermacentor</taxon>
    </lineage>
</organism>
<proteinExistence type="predicted"/>
<comment type="caution">
    <text evidence="1">The sequence shown here is derived from an EMBL/GenBank/DDBJ whole genome shotgun (WGS) entry which is preliminary data.</text>
</comment>
<dbReference type="Proteomes" id="UP000821865">
    <property type="component" value="Chromosome 4"/>
</dbReference>
<name>A0ACB8CWX3_DERSI</name>
<evidence type="ECO:0000313" key="2">
    <source>
        <dbReference type="Proteomes" id="UP000821865"/>
    </source>
</evidence>
<keyword evidence="2" id="KW-1185">Reference proteome</keyword>
<protein>
    <submittedName>
        <fullName evidence="1">Uncharacterized protein</fullName>
    </submittedName>
</protein>
<reference evidence="1" key="1">
    <citation type="submission" date="2020-05" db="EMBL/GenBank/DDBJ databases">
        <title>Large-scale comparative analyses of tick genomes elucidate their genetic diversity and vector capacities.</title>
        <authorList>
            <person name="Jia N."/>
            <person name="Wang J."/>
            <person name="Shi W."/>
            <person name="Du L."/>
            <person name="Sun Y."/>
            <person name="Zhan W."/>
            <person name="Jiang J."/>
            <person name="Wang Q."/>
            <person name="Zhang B."/>
            <person name="Ji P."/>
            <person name="Sakyi L.B."/>
            <person name="Cui X."/>
            <person name="Yuan T."/>
            <person name="Jiang B."/>
            <person name="Yang W."/>
            <person name="Lam T.T.-Y."/>
            <person name="Chang Q."/>
            <person name="Ding S."/>
            <person name="Wang X."/>
            <person name="Zhu J."/>
            <person name="Ruan X."/>
            <person name="Zhao L."/>
            <person name="Wei J."/>
            <person name="Que T."/>
            <person name="Du C."/>
            <person name="Cheng J."/>
            <person name="Dai P."/>
            <person name="Han X."/>
            <person name="Huang E."/>
            <person name="Gao Y."/>
            <person name="Liu J."/>
            <person name="Shao H."/>
            <person name="Ye R."/>
            <person name="Li L."/>
            <person name="Wei W."/>
            <person name="Wang X."/>
            <person name="Wang C."/>
            <person name="Yang T."/>
            <person name="Huo Q."/>
            <person name="Li W."/>
            <person name="Guo W."/>
            <person name="Chen H."/>
            <person name="Zhou L."/>
            <person name="Ni X."/>
            <person name="Tian J."/>
            <person name="Zhou Y."/>
            <person name="Sheng Y."/>
            <person name="Liu T."/>
            <person name="Pan Y."/>
            <person name="Xia L."/>
            <person name="Li J."/>
            <person name="Zhao F."/>
            <person name="Cao W."/>
        </authorList>
    </citation>
    <scope>NUCLEOTIDE SEQUENCE</scope>
    <source>
        <strain evidence="1">Dsil-2018</strain>
    </source>
</reference>
<accession>A0ACB8CWX3</accession>
<evidence type="ECO:0000313" key="1">
    <source>
        <dbReference type="EMBL" id="KAH7953768.1"/>
    </source>
</evidence>
<gene>
    <name evidence="1" type="ORF">HPB49_011979</name>
</gene>
<dbReference type="EMBL" id="CM023473">
    <property type="protein sequence ID" value="KAH7953768.1"/>
    <property type="molecule type" value="Genomic_DNA"/>
</dbReference>
<sequence length="375" mass="43354">MKDKKKNASTDAPYARQDGTISSLEEMTKTKQDAILQLRKLIEGETRLHCPANDAFLVKFLRARKYNVDSAFKNVKKYFKVRRDHCELFDGLDPDSVLFNTICREHKLVTVSREKDPKGRAVILLNLDEELLDCPKDEVFLLKFLRARKYDADKAFKIVQKYFRAKQSYPAIFEGFTPSEMLYDTIFRENKLLAVSSKRDSLGRAVMLVKTGAWDASVCTLDEFTKACMILVEWMLFDEEVQKHGVVYVLDYKGLGLHHLTQYTPFAIQRLIHVAQDCYPVKVKAVYVVNSPPIFDIFFSITKTFMKSKLVERVKLFGTDLEKLHDVVPDDVIPEEAGGTLESYDYDKLERDLLSQSDYFEELSRYGYGKESTRC</sequence>